<dbReference type="STRING" id="993689.GCA_002077135_02364"/>
<dbReference type="PANTHER" id="PTHR33498:SF1">
    <property type="entry name" value="TRANSPOSASE FOR INSERTION SEQUENCE ELEMENT IS1557"/>
    <property type="match status" value="1"/>
</dbReference>
<evidence type="ECO:0000259" key="1">
    <source>
        <dbReference type="Pfam" id="PF01610"/>
    </source>
</evidence>
<dbReference type="InterPro" id="IPR047951">
    <property type="entry name" value="Transpos_ISL3"/>
</dbReference>
<proteinExistence type="predicted"/>
<dbReference type="EMBL" id="MWQO01000015">
    <property type="protein sequence ID" value="THD11237.1"/>
    <property type="molecule type" value="Genomic_DNA"/>
</dbReference>
<dbReference type="Proteomes" id="UP000307749">
    <property type="component" value="Unassembled WGS sequence"/>
</dbReference>
<dbReference type="AlphaFoldDB" id="A0A4S3KQB9"/>
<feature type="domain" description="Transposase IS204/IS1001/IS1096/IS1165 zinc-finger" evidence="2">
    <location>
        <begin position="40"/>
        <end position="85"/>
    </location>
</feature>
<dbReference type="InterPro" id="IPR002560">
    <property type="entry name" value="Transposase_DDE"/>
</dbReference>
<protein>
    <recommendedName>
        <fullName evidence="5">ISL3 family transposase</fullName>
    </recommendedName>
</protein>
<dbReference type="Pfam" id="PF01610">
    <property type="entry name" value="DDE_Tnp_ISL3"/>
    <property type="match status" value="1"/>
</dbReference>
<gene>
    <name evidence="3" type="ORF">B1806_04930</name>
</gene>
<sequence>MVDALDLPGLRVIQIHPATLASASEGGRVRRVEVEPTFIPTACPKCQSTRLYRHGLRRQSYADAPHFGEPTVLEVHRRRWRCRDCKTLFPDPLPEMDENRRATGRLIRFVQSRTLEHTFASIGRDVGISDVSVRHIFDDMVRDLERRYRFATPRWLGIDEVKIIGKYRCILTNVEKNTVYDLLDSRVMADLRTYFRQFPNRKDVELFSTDLWNNYATVAKEFFPDAIVVADRFHIQRMGTNGMEAARKAIRKGLTRKVRLQLKDERHVMLKHGSRLNDRGREILGAIHRDFPSLALAWRCKERFFAIWEQTDRQSASEAMDAWIASVPPEMAVFFKEALSALATRRNHILNYFDHRITNAYTESINRLAKSINRMGRGYSLEVIRAKMLYDTNALKKGTMVERVATPVLDDDAGGLGVGYMTYTTARSVRSRVRYDTRLVCYGAHIPTLCDKLEAGAFEDQPAGIQLPNTCSSNCALQNGN</sequence>
<evidence type="ECO:0000313" key="4">
    <source>
        <dbReference type="Proteomes" id="UP000307749"/>
    </source>
</evidence>
<dbReference type="OrthoDB" id="5289059at2"/>
<dbReference type="Pfam" id="PF14690">
    <property type="entry name" value="Zn_ribbon_ISL3"/>
    <property type="match status" value="1"/>
</dbReference>
<evidence type="ECO:0000313" key="3">
    <source>
        <dbReference type="EMBL" id="THD11237.1"/>
    </source>
</evidence>
<organism evidence="3 4">
    <name type="scientific">Metallibacterium scheffleri</name>
    <dbReference type="NCBI Taxonomy" id="993689"/>
    <lineage>
        <taxon>Bacteria</taxon>
        <taxon>Pseudomonadati</taxon>
        <taxon>Pseudomonadota</taxon>
        <taxon>Gammaproteobacteria</taxon>
        <taxon>Lysobacterales</taxon>
        <taxon>Rhodanobacteraceae</taxon>
        <taxon>Metallibacterium</taxon>
    </lineage>
</organism>
<dbReference type="NCBIfam" id="NF033550">
    <property type="entry name" value="transpos_ISL3"/>
    <property type="match status" value="1"/>
</dbReference>
<name>A0A4S3KQB9_9GAMM</name>
<dbReference type="InterPro" id="IPR029261">
    <property type="entry name" value="Transposase_Znf"/>
</dbReference>
<comment type="caution">
    <text evidence="3">The sequence shown here is derived from an EMBL/GenBank/DDBJ whole genome shotgun (WGS) entry which is preliminary data.</text>
</comment>
<reference evidence="3 4" key="1">
    <citation type="submission" date="2017-02" db="EMBL/GenBank/DDBJ databases">
        <title>Whole genome sequencing of Metallibacterium scheffleri DSM 24874 (T).</title>
        <authorList>
            <person name="Kumar S."/>
            <person name="Patil P."/>
            <person name="Patil P.B."/>
        </authorList>
    </citation>
    <scope>NUCLEOTIDE SEQUENCE [LARGE SCALE GENOMIC DNA]</scope>
    <source>
        <strain evidence="3 4">DSM 24874</strain>
    </source>
</reference>
<evidence type="ECO:0008006" key="5">
    <source>
        <dbReference type="Google" id="ProtNLM"/>
    </source>
</evidence>
<dbReference type="RefSeq" id="WP_081127970.1">
    <property type="nucleotide sequence ID" value="NZ_LDOS01000002.1"/>
</dbReference>
<keyword evidence="4" id="KW-1185">Reference proteome</keyword>
<evidence type="ECO:0000259" key="2">
    <source>
        <dbReference type="Pfam" id="PF14690"/>
    </source>
</evidence>
<feature type="domain" description="Transposase IS204/IS1001/IS1096/IS1165 DDE" evidence="1">
    <location>
        <begin position="156"/>
        <end position="386"/>
    </location>
</feature>
<accession>A0A4S3KQB9</accession>
<dbReference type="PANTHER" id="PTHR33498">
    <property type="entry name" value="TRANSPOSASE FOR INSERTION SEQUENCE ELEMENT IS1557"/>
    <property type="match status" value="1"/>
</dbReference>